<accession>E6Q011</accession>
<dbReference type="EMBL" id="CABN01000146">
    <property type="protein sequence ID" value="CBI00520.1"/>
    <property type="molecule type" value="Genomic_DNA"/>
</dbReference>
<comment type="caution">
    <text evidence="1">The sequence shown here is derived from an EMBL/GenBank/DDBJ whole genome shotgun (WGS) entry which is preliminary data.</text>
</comment>
<organism evidence="1">
    <name type="scientific">mine drainage metagenome</name>
    <dbReference type="NCBI Taxonomy" id="410659"/>
    <lineage>
        <taxon>unclassified sequences</taxon>
        <taxon>metagenomes</taxon>
        <taxon>ecological metagenomes</taxon>
    </lineage>
</organism>
<proteinExistence type="predicted"/>
<name>E6Q011_9ZZZZ</name>
<sequence length="25" mass="2867">MLRLILSVNPFFELKLMNGCLSVLD</sequence>
<reference evidence="1" key="1">
    <citation type="submission" date="2009-10" db="EMBL/GenBank/DDBJ databases">
        <title>Diversity of trophic interactions inside an arsenic-rich microbial ecosystem.</title>
        <authorList>
            <person name="Bertin P.N."/>
            <person name="Heinrich-Salmeron A."/>
            <person name="Pelletier E."/>
            <person name="Goulhen-Chollet F."/>
            <person name="Arsene-Ploetze F."/>
            <person name="Gallien S."/>
            <person name="Calteau A."/>
            <person name="Vallenet D."/>
            <person name="Casiot C."/>
            <person name="Chane-Woon-Ming B."/>
            <person name="Giloteaux L."/>
            <person name="Barakat M."/>
            <person name="Bonnefoy V."/>
            <person name="Bruneel O."/>
            <person name="Chandler M."/>
            <person name="Cleiss J."/>
            <person name="Duran R."/>
            <person name="Elbaz-Poulichet F."/>
            <person name="Fonknechten N."/>
            <person name="Lauga B."/>
            <person name="Mornico D."/>
            <person name="Ortet P."/>
            <person name="Schaeffer C."/>
            <person name="Siguier P."/>
            <person name="Alexander Thil Smith A."/>
            <person name="Van Dorsselaer A."/>
            <person name="Weissenbach J."/>
            <person name="Medigue C."/>
            <person name="Le Paslier D."/>
        </authorList>
    </citation>
    <scope>NUCLEOTIDE SEQUENCE</scope>
</reference>
<protein>
    <submittedName>
        <fullName evidence="1">Uncharacterized protein</fullName>
    </submittedName>
</protein>
<evidence type="ECO:0000313" key="1">
    <source>
        <dbReference type="EMBL" id="CBI00520.1"/>
    </source>
</evidence>
<gene>
    <name evidence="1" type="ORF">CARN3_0059</name>
</gene>
<dbReference type="AlphaFoldDB" id="E6Q011"/>